<evidence type="ECO:0000313" key="3">
    <source>
        <dbReference type="Proteomes" id="UP000683360"/>
    </source>
</evidence>
<sequence>MSLQASVANDSEGSNVLNHLCTNLGNPRLNNSGKLNAFENLESSKLNVMEQTLPKMLIPNTGDAKQTLVYVVKQRPGTPSQIPNVYEQKPIASTELKRKLIRAEDSYKLQTDISSLQKELTICRLYIITLESDKLDLEHSLRIHKQKLANEFSQHDNYISFKNTHNHNAASHCHQGAEQDSIKVWVLEQRIKTLEFDIIKQDNKMSNLQDKVSDMHIHHMYNKHNHERQRGRRKRNGNNNTNNNGYRTHTQSCSTLSDISENVKKQLSTQFLQ</sequence>
<protein>
    <submittedName>
        <fullName evidence="2">Uncharacterized protein</fullName>
    </submittedName>
</protein>
<organism evidence="2 3">
    <name type="scientific">Mytilus edulis</name>
    <name type="common">Blue mussel</name>
    <dbReference type="NCBI Taxonomy" id="6550"/>
    <lineage>
        <taxon>Eukaryota</taxon>
        <taxon>Metazoa</taxon>
        <taxon>Spiralia</taxon>
        <taxon>Lophotrochozoa</taxon>
        <taxon>Mollusca</taxon>
        <taxon>Bivalvia</taxon>
        <taxon>Autobranchia</taxon>
        <taxon>Pteriomorphia</taxon>
        <taxon>Mytilida</taxon>
        <taxon>Mytiloidea</taxon>
        <taxon>Mytilidae</taxon>
        <taxon>Mytilinae</taxon>
        <taxon>Mytilus</taxon>
    </lineage>
</organism>
<evidence type="ECO:0000313" key="2">
    <source>
        <dbReference type="EMBL" id="CAG2249389.1"/>
    </source>
</evidence>
<name>A0A8S3UTT6_MYTED</name>
<dbReference type="AlphaFoldDB" id="A0A8S3UTT6"/>
<reference evidence="2" key="1">
    <citation type="submission" date="2021-03" db="EMBL/GenBank/DDBJ databases">
        <authorList>
            <person name="Bekaert M."/>
        </authorList>
    </citation>
    <scope>NUCLEOTIDE SEQUENCE</scope>
</reference>
<feature type="compositionally biased region" description="Basic residues" evidence="1">
    <location>
        <begin position="223"/>
        <end position="236"/>
    </location>
</feature>
<dbReference type="Proteomes" id="UP000683360">
    <property type="component" value="Unassembled WGS sequence"/>
</dbReference>
<dbReference type="OrthoDB" id="10529073at2759"/>
<feature type="region of interest" description="Disordered" evidence="1">
    <location>
        <begin position="223"/>
        <end position="254"/>
    </location>
</feature>
<evidence type="ECO:0000256" key="1">
    <source>
        <dbReference type="SAM" id="MobiDB-lite"/>
    </source>
</evidence>
<gene>
    <name evidence="2" type="ORF">MEDL_61079</name>
</gene>
<dbReference type="EMBL" id="CAJPWZ010002969">
    <property type="protein sequence ID" value="CAG2249389.1"/>
    <property type="molecule type" value="Genomic_DNA"/>
</dbReference>
<keyword evidence="3" id="KW-1185">Reference proteome</keyword>
<feature type="compositionally biased region" description="Low complexity" evidence="1">
    <location>
        <begin position="237"/>
        <end position="250"/>
    </location>
</feature>
<comment type="caution">
    <text evidence="2">The sequence shown here is derived from an EMBL/GenBank/DDBJ whole genome shotgun (WGS) entry which is preliminary data.</text>
</comment>
<proteinExistence type="predicted"/>
<accession>A0A8S3UTT6</accession>